<dbReference type="RefSeq" id="WP_306982961.1">
    <property type="nucleotide sequence ID" value="NZ_JAUSUA010000003.1"/>
</dbReference>
<sequence length="120" mass="13979">MKAIHRYEGVTFQLRISDYQEGLQWYKKLLNRNPDFIPHEGFAEWELIPGAWLQVAEGKPPIDSAPIRLGVININEERQRLMQELEIHIEEIQTREGVPAAWCTFKDPFGNDIGLYQDLS</sequence>
<keyword evidence="2" id="KW-1185">Reference proteome</keyword>
<protein>
    <recommendedName>
        <fullName evidence="3">VOC family protein</fullName>
    </recommendedName>
</protein>
<dbReference type="SUPFAM" id="SSF54593">
    <property type="entry name" value="Glyoxalase/Bleomycin resistance protein/Dihydroxybiphenyl dioxygenase"/>
    <property type="match status" value="1"/>
</dbReference>
<dbReference type="Proteomes" id="UP001225034">
    <property type="component" value="Unassembled WGS sequence"/>
</dbReference>
<evidence type="ECO:0008006" key="3">
    <source>
        <dbReference type="Google" id="ProtNLM"/>
    </source>
</evidence>
<dbReference type="CDD" id="cd06587">
    <property type="entry name" value="VOC"/>
    <property type="match status" value="1"/>
</dbReference>
<dbReference type="EMBL" id="JAUSUA010000003">
    <property type="protein sequence ID" value="MDQ0207562.1"/>
    <property type="molecule type" value="Genomic_DNA"/>
</dbReference>
<comment type="caution">
    <text evidence="1">The sequence shown here is derived from an EMBL/GenBank/DDBJ whole genome shotgun (WGS) entry which is preliminary data.</text>
</comment>
<evidence type="ECO:0000313" key="2">
    <source>
        <dbReference type="Proteomes" id="UP001225034"/>
    </source>
</evidence>
<accession>A0ABT9YI70</accession>
<dbReference type="Gene3D" id="3.10.180.10">
    <property type="entry name" value="2,3-Dihydroxybiphenyl 1,2-Dioxygenase, domain 1"/>
    <property type="match status" value="1"/>
</dbReference>
<evidence type="ECO:0000313" key="1">
    <source>
        <dbReference type="EMBL" id="MDQ0207562.1"/>
    </source>
</evidence>
<gene>
    <name evidence="1" type="ORF">J2S05_002363</name>
</gene>
<organism evidence="1 2">
    <name type="scientific">Alkalicoccobacillus murimartini</name>
    <dbReference type="NCBI Taxonomy" id="171685"/>
    <lineage>
        <taxon>Bacteria</taxon>
        <taxon>Bacillati</taxon>
        <taxon>Bacillota</taxon>
        <taxon>Bacilli</taxon>
        <taxon>Bacillales</taxon>
        <taxon>Bacillaceae</taxon>
        <taxon>Alkalicoccobacillus</taxon>
    </lineage>
</organism>
<dbReference type="InterPro" id="IPR029068">
    <property type="entry name" value="Glyas_Bleomycin-R_OHBP_Dase"/>
</dbReference>
<proteinExistence type="predicted"/>
<name>A0ABT9YI70_9BACI</name>
<reference evidence="1 2" key="1">
    <citation type="submission" date="2023-07" db="EMBL/GenBank/DDBJ databases">
        <title>Genomic Encyclopedia of Type Strains, Phase IV (KMG-IV): sequencing the most valuable type-strain genomes for metagenomic binning, comparative biology and taxonomic classification.</title>
        <authorList>
            <person name="Goeker M."/>
        </authorList>
    </citation>
    <scope>NUCLEOTIDE SEQUENCE [LARGE SCALE GENOMIC DNA]</scope>
    <source>
        <strain evidence="1 2">DSM 19154</strain>
    </source>
</reference>